<dbReference type="FunFam" id="3.30.420.10:FF:000063">
    <property type="entry name" value="Retrovirus-related Pol polyprotein from transposon 297-like Protein"/>
    <property type="match status" value="1"/>
</dbReference>
<dbReference type="STRING" id="50429.A0A2B4RQW8"/>
<dbReference type="InterPro" id="IPR036397">
    <property type="entry name" value="RNaseH_sf"/>
</dbReference>
<feature type="domain" description="Integrase catalytic" evidence="2">
    <location>
        <begin position="62"/>
        <end position="185"/>
    </location>
</feature>
<dbReference type="PROSITE" id="PS50994">
    <property type="entry name" value="INTEGRASE"/>
    <property type="match status" value="1"/>
</dbReference>
<evidence type="ECO:0000259" key="2">
    <source>
        <dbReference type="PROSITE" id="PS50994"/>
    </source>
</evidence>
<accession>A0A2B4RQW8</accession>
<feature type="region of interest" description="Disordered" evidence="1">
    <location>
        <begin position="193"/>
        <end position="285"/>
    </location>
</feature>
<name>A0A2B4RQW8_STYPI</name>
<reference evidence="4" key="1">
    <citation type="journal article" date="2017" name="bioRxiv">
        <title>Comparative analysis of the genomes of Stylophora pistillata and Acropora digitifera provides evidence for extensive differences between species of corals.</title>
        <authorList>
            <person name="Voolstra C.R."/>
            <person name="Li Y."/>
            <person name="Liew Y.J."/>
            <person name="Baumgarten S."/>
            <person name="Zoccola D."/>
            <person name="Flot J.-F."/>
            <person name="Tambutte S."/>
            <person name="Allemand D."/>
            <person name="Aranda M."/>
        </authorList>
    </citation>
    <scope>NUCLEOTIDE SEQUENCE [LARGE SCALE GENOMIC DNA]</scope>
</reference>
<feature type="compositionally biased region" description="Basic and acidic residues" evidence="1">
    <location>
        <begin position="235"/>
        <end position="247"/>
    </location>
</feature>
<protein>
    <submittedName>
        <fullName evidence="3">Uncharacterized protein K02A2.6</fullName>
    </submittedName>
</protein>
<evidence type="ECO:0000256" key="1">
    <source>
        <dbReference type="SAM" id="MobiDB-lite"/>
    </source>
</evidence>
<dbReference type="GO" id="GO:0015074">
    <property type="term" value="P:DNA integration"/>
    <property type="evidence" value="ECO:0007669"/>
    <property type="project" value="InterPro"/>
</dbReference>
<dbReference type="GO" id="GO:0003676">
    <property type="term" value="F:nucleic acid binding"/>
    <property type="evidence" value="ECO:0007669"/>
    <property type="project" value="InterPro"/>
</dbReference>
<sequence length="300" mass="34816">MDFSSIVMSLFGPINDVFEMNITSDLIGWMNMELSLDQYKTGGGQVFQDCRHHDWKSWREQSRYFEVDILTSVTSTKVIESLDKIFCTHGLPQSLKTDNGSQFVSDEFERFLETNDIEHRTSTPLWPQANGEVERQNRSLLKALKIAKAEKKNIWTEMRKFLTAYRTTPHTSTGVTPAKLLFNREIRSKIPELGNSRYSDSEARDKDAEMKQERTDYADGKRRARESELEPGVNMRRDVADVKKYLREVTTADEQVTGDDSSEEDDTGRRTEPQGRPVRERKPPEYLKDYEVYEICSVKE</sequence>
<dbReference type="Gene3D" id="3.30.420.10">
    <property type="entry name" value="Ribonuclease H-like superfamily/Ribonuclease H"/>
    <property type="match status" value="1"/>
</dbReference>
<dbReference type="InterPro" id="IPR050951">
    <property type="entry name" value="Retrovirus_Pol_polyprotein"/>
</dbReference>
<keyword evidence="4" id="KW-1185">Reference proteome</keyword>
<dbReference type="InterPro" id="IPR001584">
    <property type="entry name" value="Integrase_cat-core"/>
</dbReference>
<proteinExistence type="predicted"/>
<dbReference type="AlphaFoldDB" id="A0A2B4RQW8"/>
<gene>
    <name evidence="3" type="primary">K02A2.6</name>
    <name evidence="3" type="ORF">AWC38_SpisGene16956</name>
</gene>
<dbReference type="Pfam" id="PF00665">
    <property type="entry name" value="rve"/>
    <property type="match status" value="1"/>
</dbReference>
<dbReference type="Proteomes" id="UP000225706">
    <property type="component" value="Unassembled WGS sequence"/>
</dbReference>
<feature type="compositionally biased region" description="Basic and acidic residues" evidence="1">
    <location>
        <begin position="267"/>
        <end position="285"/>
    </location>
</feature>
<evidence type="ECO:0000313" key="3">
    <source>
        <dbReference type="EMBL" id="PFX18655.1"/>
    </source>
</evidence>
<feature type="compositionally biased region" description="Basic and acidic residues" evidence="1">
    <location>
        <begin position="199"/>
        <end position="228"/>
    </location>
</feature>
<dbReference type="InterPro" id="IPR012337">
    <property type="entry name" value="RNaseH-like_sf"/>
</dbReference>
<evidence type="ECO:0000313" key="4">
    <source>
        <dbReference type="Proteomes" id="UP000225706"/>
    </source>
</evidence>
<dbReference type="EMBL" id="LSMT01000399">
    <property type="protein sequence ID" value="PFX18655.1"/>
    <property type="molecule type" value="Genomic_DNA"/>
</dbReference>
<feature type="compositionally biased region" description="Acidic residues" evidence="1">
    <location>
        <begin position="256"/>
        <end position="266"/>
    </location>
</feature>
<comment type="caution">
    <text evidence="3">The sequence shown here is derived from an EMBL/GenBank/DDBJ whole genome shotgun (WGS) entry which is preliminary data.</text>
</comment>
<dbReference type="PANTHER" id="PTHR37984">
    <property type="entry name" value="PROTEIN CBG26694"/>
    <property type="match status" value="1"/>
</dbReference>
<dbReference type="OrthoDB" id="775972at2759"/>
<organism evidence="3 4">
    <name type="scientific">Stylophora pistillata</name>
    <name type="common">Smooth cauliflower coral</name>
    <dbReference type="NCBI Taxonomy" id="50429"/>
    <lineage>
        <taxon>Eukaryota</taxon>
        <taxon>Metazoa</taxon>
        <taxon>Cnidaria</taxon>
        <taxon>Anthozoa</taxon>
        <taxon>Hexacorallia</taxon>
        <taxon>Scleractinia</taxon>
        <taxon>Astrocoeniina</taxon>
        <taxon>Pocilloporidae</taxon>
        <taxon>Stylophora</taxon>
    </lineage>
</organism>
<dbReference type="PANTHER" id="PTHR37984:SF11">
    <property type="entry name" value="INTEGRASE CATALYTIC DOMAIN-CONTAINING PROTEIN"/>
    <property type="match status" value="1"/>
</dbReference>
<dbReference type="SUPFAM" id="SSF53098">
    <property type="entry name" value="Ribonuclease H-like"/>
    <property type="match status" value="1"/>
</dbReference>